<sequence length="164" mass="19585">MPKMNIAKYWEWINRYNYDYINLDENDPYNWDILLAELEEFDKIVKRDNLYLIQFELADYLKRYNENKEAVFVEPSSGYKVAKFTTIDNRMPCLVADSSLEKELQTLIKKLKAQYSGKQFQILLPYENWKSGRWTTNEEDANLFSLLDHYDVSQMPPDDIGDPE</sequence>
<accession>A0A2Z6S773</accession>
<evidence type="ECO:0000313" key="1">
    <source>
        <dbReference type="EMBL" id="GBC10491.1"/>
    </source>
</evidence>
<gene>
    <name evidence="1" type="ORF">RclHR1_09680001</name>
</gene>
<reference evidence="1 2" key="1">
    <citation type="submission" date="2017-11" db="EMBL/GenBank/DDBJ databases">
        <title>The genome of Rhizophagus clarus HR1 reveals common genetic basis of auxotrophy among arbuscular mycorrhizal fungi.</title>
        <authorList>
            <person name="Kobayashi Y."/>
        </authorList>
    </citation>
    <scope>NUCLEOTIDE SEQUENCE [LARGE SCALE GENOMIC DNA]</scope>
    <source>
        <strain evidence="1 2">HR1</strain>
    </source>
</reference>
<dbReference type="EMBL" id="BEXD01004390">
    <property type="protein sequence ID" value="GBC10491.1"/>
    <property type="molecule type" value="Genomic_DNA"/>
</dbReference>
<organism evidence="1 2">
    <name type="scientific">Rhizophagus clarus</name>
    <dbReference type="NCBI Taxonomy" id="94130"/>
    <lineage>
        <taxon>Eukaryota</taxon>
        <taxon>Fungi</taxon>
        <taxon>Fungi incertae sedis</taxon>
        <taxon>Mucoromycota</taxon>
        <taxon>Glomeromycotina</taxon>
        <taxon>Glomeromycetes</taxon>
        <taxon>Glomerales</taxon>
        <taxon>Glomeraceae</taxon>
        <taxon>Rhizophagus</taxon>
    </lineage>
</organism>
<proteinExistence type="predicted"/>
<evidence type="ECO:0000313" key="2">
    <source>
        <dbReference type="Proteomes" id="UP000247702"/>
    </source>
</evidence>
<name>A0A2Z6S773_9GLOM</name>
<dbReference type="STRING" id="94130.A0A2Z6S773"/>
<protein>
    <submittedName>
        <fullName evidence="1">Uncharacterized protein</fullName>
    </submittedName>
</protein>
<keyword evidence="2" id="KW-1185">Reference proteome</keyword>
<dbReference type="AlphaFoldDB" id="A0A2Z6S773"/>
<dbReference type="Proteomes" id="UP000247702">
    <property type="component" value="Unassembled WGS sequence"/>
</dbReference>
<comment type="caution">
    <text evidence="1">The sequence shown here is derived from an EMBL/GenBank/DDBJ whole genome shotgun (WGS) entry which is preliminary data.</text>
</comment>